<feature type="domain" description="ABC transporter" evidence="1">
    <location>
        <begin position="18"/>
        <end position="85"/>
    </location>
</feature>
<sequence>MIILKNMNKEIDKKNIFEDISYKFLVNKFTAIVGSSGVGKTTLLNIISGLDKATSGEVFVNGYSISKLKEPKITKFRSVNIAYIFKIII</sequence>
<accession>A0A222ENB9</accession>
<dbReference type="Pfam" id="PF00005">
    <property type="entry name" value="ABC_tran"/>
    <property type="match status" value="1"/>
</dbReference>
<evidence type="ECO:0000259" key="1">
    <source>
        <dbReference type="Pfam" id="PF00005"/>
    </source>
</evidence>
<protein>
    <recommendedName>
        <fullName evidence="1">ABC transporter domain-containing protein</fullName>
    </recommendedName>
</protein>
<dbReference type="Proteomes" id="UP000203229">
    <property type="component" value="Chromosome"/>
</dbReference>
<dbReference type="KEGG" id="scou:SCORR_v1c02200"/>
<reference evidence="2 3" key="1">
    <citation type="submission" date="2017-07" db="EMBL/GenBank/DDBJ databases">
        <title>Complete genome sequence of Spiroplasma corruscae EC-1 (DSM 19793).</title>
        <authorList>
            <person name="Tsai Y.-M."/>
            <person name="Lo W.-S."/>
            <person name="Kuo C.-H."/>
        </authorList>
    </citation>
    <scope>NUCLEOTIDE SEQUENCE [LARGE SCALE GENOMIC DNA]</scope>
    <source>
        <strain evidence="2 3">EC-1</strain>
    </source>
</reference>
<dbReference type="PANTHER" id="PTHR42798">
    <property type="entry name" value="LIPOPROTEIN-RELEASING SYSTEM ATP-BINDING PROTEIN LOLD"/>
    <property type="match status" value="1"/>
</dbReference>
<dbReference type="InterPro" id="IPR003439">
    <property type="entry name" value="ABC_transporter-like_ATP-bd"/>
</dbReference>
<evidence type="ECO:0000313" key="2">
    <source>
        <dbReference type="EMBL" id="ASP27995.1"/>
    </source>
</evidence>
<dbReference type="PANTHER" id="PTHR42798:SF2">
    <property type="entry name" value="ABC TRANSPORTER ATP-BINDING PROTEIN MG467-RELATED"/>
    <property type="match status" value="1"/>
</dbReference>
<dbReference type="EMBL" id="CP022535">
    <property type="protein sequence ID" value="ASP27995.1"/>
    <property type="molecule type" value="Genomic_DNA"/>
</dbReference>
<dbReference type="Gene3D" id="3.40.50.300">
    <property type="entry name" value="P-loop containing nucleotide triphosphate hydrolases"/>
    <property type="match status" value="1"/>
</dbReference>
<dbReference type="InterPro" id="IPR027417">
    <property type="entry name" value="P-loop_NTPase"/>
</dbReference>
<dbReference type="GO" id="GO:0016887">
    <property type="term" value="F:ATP hydrolysis activity"/>
    <property type="evidence" value="ECO:0007669"/>
    <property type="project" value="InterPro"/>
</dbReference>
<proteinExistence type="predicted"/>
<organism evidence="2 3">
    <name type="scientific">Spiroplasma corruscae</name>
    <dbReference type="NCBI Taxonomy" id="216934"/>
    <lineage>
        <taxon>Bacteria</taxon>
        <taxon>Bacillati</taxon>
        <taxon>Mycoplasmatota</taxon>
        <taxon>Mollicutes</taxon>
        <taxon>Entomoplasmatales</taxon>
        <taxon>Spiroplasmataceae</taxon>
        <taxon>Spiroplasma</taxon>
    </lineage>
</organism>
<dbReference type="GO" id="GO:0005524">
    <property type="term" value="F:ATP binding"/>
    <property type="evidence" value="ECO:0007669"/>
    <property type="project" value="InterPro"/>
</dbReference>
<dbReference type="AlphaFoldDB" id="A0A222ENB9"/>
<name>A0A222ENB9_9MOLU</name>
<gene>
    <name evidence="2" type="ORF">SCORR_v1c02200</name>
</gene>
<evidence type="ECO:0000313" key="3">
    <source>
        <dbReference type="Proteomes" id="UP000203229"/>
    </source>
</evidence>
<keyword evidence="3" id="KW-1185">Reference proteome</keyword>
<dbReference type="SUPFAM" id="SSF52540">
    <property type="entry name" value="P-loop containing nucleoside triphosphate hydrolases"/>
    <property type="match status" value="1"/>
</dbReference>